<keyword evidence="3" id="KW-1003">Cell membrane</keyword>
<feature type="transmembrane region" description="Helical" evidence="7">
    <location>
        <begin position="130"/>
        <end position="149"/>
    </location>
</feature>
<proteinExistence type="inferred from homology"/>
<evidence type="ECO:0000256" key="4">
    <source>
        <dbReference type="ARBA" id="ARBA00022692"/>
    </source>
</evidence>
<feature type="transmembrane region" description="Helical" evidence="7">
    <location>
        <begin position="226"/>
        <end position="248"/>
    </location>
</feature>
<dbReference type="GO" id="GO:0055085">
    <property type="term" value="P:transmembrane transport"/>
    <property type="evidence" value="ECO:0007669"/>
    <property type="project" value="InterPro"/>
</dbReference>
<keyword evidence="5 7" id="KW-1133">Transmembrane helix</keyword>
<evidence type="ECO:0000256" key="6">
    <source>
        <dbReference type="ARBA" id="ARBA00023136"/>
    </source>
</evidence>
<evidence type="ECO:0000313" key="10">
    <source>
        <dbReference type="Proteomes" id="UP000261166"/>
    </source>
</evidence>
<sequence length="321" mass="37092">MGDEDLHKKKTKNGLKQKRTFLQEMKRNKILYLMFLPVGIYFLIFAYFPMAGIVVAFKQFNYRDGLFGSPWIGWENFKFFFSSGKAFLVTKNTVLYNLVFLFLYTVFSVLAAVFIAEVNNKVFKKISQSMMFLPYFISWVVVSAFMYNFCNYEYGIVNTVLKFFGREPVSVYSTPSYWYFLLPFLYVWKSIGYGSVLYLAAIMGIDQECYEAAKIDGANVFQRVRYITIPCLRPTIVILVLMGLGRIMRGDFDMFYQLIGKNGVLMNATDIIDTLVFRSLIDLGDWGMASAAGLYQSVLCFIIIVLANWIVKKVEPDYALF</sequence>
<feature type="domain" description="ABC transmembrane type-1" evidence="8">
    <location>
        <begin position="90"/>
        <end position="307"/>
    </location>
</feature>
<name>A0A3E3IQK6_9FIRM</name>
<dbReference type="PROSITE" id="PS50928">
    <property type="entry name" value="ABC_TM1"/>
    <property type="match status" value="1"/>
</dbReference>
<dbReference type="PANTHER" id="PTHR43227:SF11">
    <property type="entry name" value="BLL4140 PROTEIN"/>
    <property type="match status" value="1"/>
</dbReference>
<evidence type="ECO:0000256" key="5">
    <source>
        <dbReference type="ARBA" id="ARBA00022989"/>
    </source>
</evidence>
<keyword evidence="4 7" id="KW-0812">Transmembrane</keyword>
<feature type="transmembrane region" description="Helical" evidence="7">
    <location>
        <begin position="293"/>
        <end position="311"/>
    </location>
</feature>
<evidence type="ECO:0000256" key="1">
    <source>
        <dbReference type="ARBA" id="ARBA00004651"/>
    </source>
</evidence>
<keyword evidence="6 7" id="KW-0472">Membrane</keyword>
<evidence type="ECO:0000313" key="9">
    <source>
        <dbReference type="EMBL" id="RGE69302.1"/>
    </source>
</evidence>
<dbReference type="InterPro" id="IPR035906">
    <property type="entry name" value="MetI-like_sf"/>
</dbReference>
<dbReference type="Gene3D" id="1.10.3720.10">
    <property type="entry name" value="MetI-like"/>
    <property type="match status" value="1"/>
</dbReference>
<feature type="transmembrane region" description="Helical" evidence="7">
    <location>
        <begin position="30"/>
        <end position="57"/>
    </location>
</feature>
<gene>
    <name evidence="9" type="ORF">DWY69_18310</name>
</gene>
<feature type="transmembrane region" description="Helical" evidence="7">
    <location>
        <begin position="177"/>
        <end position="205"/>
    </location>
</feature>
<comment type="subcellular location">
    <subcellularLocation>
        <location evidence="1 7">Cell membrane</location>
        <topology evidence="1 7">Multi-pass membrane protein</topology>
    </subcellularLocation>
</comment>
<protein>
    <submittedName>
        <fullName evidence="9">Sugar ABC transporter permease</fullName>
    </submittedName>
</protein>
<dbReference type="CDD" id="cd06261">
    <property type="entry name" value="TM_PBP2"/>
    <property type="match status" value="1"/>
</dbReference>
<reference evidence="9 10" key="1">
    <citation type="submission" date="2018-08" db="EMBL/GenBank/DDBJ databases">
        <title>A genome reference for cultivated species of the human gut microbiota.</title>
        <authorList>
            <person name="Zou Y."/>
            <person name="Xue W."/>
            <person name="Luo G."/>
        </authorList>
    </citation>
    <scope>NUCLEOTIDE SEQUENCE [LARGE SCALE GENOMIC DNA]</scope>
    <source>
        <strain evidence="9 10">AF26-4BH</strain>
    </source>
</reference>
<accession>A0A3E3IQK6</accession>
<evidence type="ECO:0000256" key="2">
    <source>
        <dbReference type="ARBA" id="ARBA00022448"/>
    </source>
</evidence>
<dbReference type="EMBL" id="QVLU01000017">
    <property type="protein sequence ID" value="RGE69302.1"/>
    <property type="molecule type" value="Genomic_DNA"/>
</dbReference>
<keyword evidence="2 7" id="KW-0813">Transport</keyword>
<evidence type="ECO:0000256" key="7">
    <source>
        <dbReference type="RuleBase" id="RU363032"/>
    </source>
</evidence>
<dbReference type="InterPro" id="IPR050809">
    <property type="entry name" value="UgpAE/MalFG_permease"/>
</dbReference>
<dbReference type="SUPFAM" id="SSF161098">
    <property type="entry name" value="MetI-like"/>
    <property type="match status" value="1"/>
</dbReference>
<evidence type="ECO:0000256" key="3">
    <source>
        <dbReference type="ARBA" id="ARBA00022475"/>
    </source>
</evidence>
<dbReference type="OrthoDB" id="9785836at2"/>
<dbReference type="InterPro" id="IPR000515">
    <property type="entry name" value="MetI-like"/>
</dbReference>
<organism evidence="9 10">
    <name type="scientific">Eisenbergiella massiliensis</name>
    <dbReference type="NCBI Taxonomy" id="1720294"/>
    <lineage>
        <taxon>Bacteria</taxon>
        <taxon>Bacillati</taxon>
        <taxon>Bacillota</taxon>
        <taxon>Clostridia</taxon>
        <taxon>Lachnospirales</taxon>
        <taxon>Lachnospiraceae</taxon>
        <taxon>Eisenbergiella</taxon>
    </lineage>
</organism>
<dbReference type="Pfam" id="PF00528">
    <property type="entry name" value="BPD_transp_1"/>
    <property type="match status" value="1"/>
</dbReference>
<feature type="transmembrane region" description="Helical" evidence="7">
    <location>
        <begin position="94"/>
        <end position="118"/>
    </location>
</feature>
<dbReference type="AlphaFoldDB" id="A0A3E3IQK6"/>
<comment type="similarity">
    <text evidence="7">Belongs to the binding-protein-dependent transport system permease family.</text>
</comment>
<dbReference type="GO" id="GO:0005886">
    <property type="term" value="C:plasma membrane"/>
    <property type="evidence" value="ECO:0007669"/>
    <property type="project" value="UniProtKB-SubCell"/>
</dbReference>
<dbReference type="PANTHER" id="PTHR43227">
    <property type="entry name" value="BLL4140 PROTEIN"/>
    <property type="match status" value="1"/>
</dbReference>
<dbReference type="Proteomes" id="UP000261166">
    <property type="component" value="Unassembled WGS sequence"/>
</dbReference>
<comment type="caution">
    <text evidence="9">The sequence shown here is derived from an EMBL/GenBank/DDBJ whole genome shotgun (WGS) entry which is preliminary data.</text>
</comment>
<evidence type="ECO:0000259" key="8">
    <source>
        <dbReference type="PROSITE" id="PS50928"/>
    </source>
</evidence>